<dbReference type="WBParaSite" id="ES5_v2.g11045.t1">
    <property type="protein sequence ID" value="ES5_v2.g11045.t1"/>
    <property type="gene ID" value="ES5_v2.g11045"/>
</dbReference>
<evidence type="ECO:0000313" key="1">
    <source>
        <dbReference type="Proteomes" id="UP000887579"/>
    </source>
</evidence>
<sequence length="296" mass="34448">MIVAQTCGSSALRVVQLDAYVLDKEIETYLETQLKELVSYLPISITIIFQRYVAEVRVILSGVLWFYRIFRGFSPGQEMMEIAYRYYPKKVAILHFIAVIIIPYILEKLSDNIEDPEKKALIQKIVHFGRFLEFFHHLYFLNKGGFSTIWERILHLKAEYITPPTLGLINYTSLNRELLWHSYRDLLLLALPLGQTARQLWTRWRTRRALKTSAASATTTKKFLKQNMKPFSPILCSRCDKSAVIPVQNQNANILEQCGHIFCLYCYDPRIECPKCGLSLIKGKETRLRGFAYHVE</sequence>
<name>A0AC34F2D4_9BILA</name>
<evidence type="ECO:0000313" key="2">
    <source>
        <dbReference type="WBParaSite" id="ES5_v2.g11045.t1"/>
    </source>
</evidence>
<organism evidence="1 2">
    <name type="scientific">Panagrolaimus sp. ES5</name>
    <dbReference type="NCBI Taxonomy" id="591445"/>
    <lineage>
        <taxon>Eukaryota</taxon>
        <taxon>Metazoa</taxon>
        <taxon>Ecdysozoa</taxon>
        <taxon>Nematoda</taxon>
        <taxon>Chromadorea</taxon>
        <taxon>Rhabditida</taxon>
        <taxon>Tylenchina</taxon>
        <taxon>Panagrolaimomorpha</taxon>
        <taxon>Panagrolaimoidea</taxon>
        <taxon>Panagrolaimidae</taxon>
        <taxon>Panagrolaimus</taxon>
    </lineage>
</organism>
<reference evidence="2" key="1">
    <citation type="submission" date="2022-11" db="UniProtKB">
        <authorList>
            <consortium name="WormBaseParasite"/>
        </authorList>
    </citation>
    <scope>IDENTIFICATION</scope>
</reference>
<accession>A0AC34F2D4</accession>
<protein>
    <submittedName>
        <fullName evidence="2">RING-type domain-containing protein</fullName>
    </submittedName>
</protein>
<dbReference type="Proteomes" id="UP000887579">
    <property type="component" value="Unplaced"/>
</dbReference>
<proteinExistence type="predicted"/>